<feature type="chain" id="PRO_5043668482" evidence="1">
    <location>
        <begin position="16"/>
        <end position="116"/>
    </location>
</feature>
<dbReference type="AlphaFoldDB" id="A0AAX4HSU0"/>
<keyword evidence="1" id="KW-0732">Signal</keyword>
<reference evidence="2 3" key="1">
    <citation type="submission" date="2023-11" db="EMBL/GenBank/DDBJ databases">
        <title>Peredibacter starrii A3.12.</title>
        <authorList>
            <person name="Mitchell R.J."/>
        </authorList>
    </citation>
    <scope>NUCLEOTIDE SEQUENCE [LARGE SCALE GENOMIC DNA]</scope>
    <source>
        <strain evidence="2 3">A3.12</strain>
    </source>
</reference>
<dbReference type="KEGG" id="psti:SOO65_05935"/>
<proteinExistence type="predicted"/>
<evidence type="ECO:0000313" key="2">
    <source>
        <dbReference type="EMBL" id="WPU66282.1"/>
    </source>
</evidence>
<feature type="signal peptide" evidence="1">
    <location>
        <begin position="1"/>
        <end position="15"/>
    </location>
</feature>
<organism evidence="2 3">
    <name type="scientific">Peredibacter starrii</name>
    <dbReference type="NCBI Taxonomy" id="28202"/>
    <lineage>
        <taxon>Bacteria</taxon>
        <taxon>Pseudomonadati</taxon>
        <taxon>Bdellovibrionota</taxon>
        <taxon>Bacteriovoracia</taxon>
        <taxon>Bacteriovoracales</taxon>
        <taxon>Bacteriovoracaceae</taxon>
        <taxon>Peredibacter</taxon>
    </lineage>
</organism>
<protein>
    <submittedName>
        <fullName evidence="2">Uncharacterized protein</fullName>
    </submittedName>
</protein>
<gene>
    <name evidence="2" type="ORF">SOO65_05935</name>
</gene>
<dbReference type="RefSeq" id="WP_321398337.1">
    <property type="nucleotide sequence ID" value="NZ_CP139487.1"/>
</dbReference>
<dbReference type="Proteomes" id="UP001324634">
    <property type="component" value="Chromosome"/>
</dbReference>
<name>A0AAX4HSU0_9BACT</name>
<accession>A0AAX4HSU0</accession>
<evidence type="ECO:0000313" key="3">
    <source>
        <dbReference type="Proteomes" id="UP001324634"/>
    </source>
</evidence>
<evidence type="ECO:0000256" key="1">
    <source>
        <dbReference type="SAM" id="SignalP"/>
    </source>
</evidence>
<keyword evidence="3" id="KW-1185">Reference proteome</keyword>
<sequence length="116" mass="12875">MKFWMILLFPLLATAAVKTEGFIIQINDRSMNVLSPEKAKPMFAVMVENRALSDQVGKFIVGGKILKFISVKSGKTETVEIENKTNAPVTFVPVSPAFQEVPLLFGKKAYEIPSKE</sequence>
<dbReference type="EMBL" id="CP139487">
    <property type="protein sequence ID" value="WPU66282.1"/>
    <property type="molecule type" value="Genomic_DNA"/>
</dbReference>